<feature type="domain" description="Rho termination factor-like N-terminal" evidence="2">
    <location>
        <begin position="49"/>
        <end position="80"/>
    </location>
</feature>
<evidence type="ECO:0000256" key="1">
    <source>
        <dbReference type="SAM" id="MobiDB-lite"/>
    </source>
</evidence>
<dbReference type="RefSeq" id="WP_308348595.1">
    <property type="nucleotide sequence ID" value="NZ_CP129971.1"/>
</dbReference>
<keyword evidence="4" id="KW-1185">Reference proteome</keyword>
<evidence type="ECO:0000259" key="2">
    <source>
        <dbReference type="Pfam" id="PF07498"/>
    </source>
</evidence>
<name>A0AA51NAK9_9BACT</name>
<dbReference type="Pfam" id="PF23855">
    <property type="entry name" value="DUF7218"/>
    <property type="match status" value="1"/>
</dbReference>
<dbReference type="InterPro" id="IPR011112">
    <property type="entry name" value="Rho-like_N"/>
</dbReference>
<sequence length="83" mass="9311">MAKKNDIPTVKNEEQYEALRDKGMSKEKAARIANTPDSGKKGGQAPPYEEWTVDELQEQAQKVGIEGRSKMNKAELIDALRNH</sequence>
<proteinExistence type="predicted"/>
<dbReference type="AlphaFoldDB" id="A0AA51NAK9"/>
<dbReference type="EMBL" id="CP129971">
    <property type="protein sequence ID" value="WMN11420.1"/>
    <property type="molecule type" value="Genomic_DNA"/>
</dbReference>
<evidence type="ECO:0000313" key="4">
    <source>
        <dbReference type="Proteomes" id="UP001230496"/>
    </source>
</evidence>
<feature type="compositionally biased region" description="Basic and acidic residues" evidence="1">
    <location>
        <begin position="1"/>
        <end position="30"/>
    </location>
</feature>
<feature type="region of interest" description="Disordered" evidence="1">
    <location>
        <begin position="1"/>
        <end position="49"/>
    </location>
</feature>
<organism evidence="3 4">
    <name type="scientific">Marivirga salinarum</name>
    <dbReference type="NCBI Taxonomy" id="3059078"/>
    <lineage>
        <taxon>Bacteria</taxon>
        <taxon>Pseudomonadati</taxon>
        <taxon>Bacteroidota</taxon>
        <taxon>Cytophagia</taxon>
        <taxon>Cytophagales</taxon>
        <taxon>Marivirgaceae</taxon>
        <taxon>Marivirga</taxon>
    </lineage>
</organism>
<dbReference type="KEGG" id="msaa:QYS49_16185"/>
<dbReference type="InterPro" id="IPR055642">
    <property type="entry name" value="DUF7218"/>
</dbReference>
<dbReference type="Pfam" id="PF07498">
    <property type="entry name" value="Rho_N"/>
    <property type="match status" value="1"/>
</dbReference>
<protein>
    <submittedName>
        <fullName evidence="3">Rho termination factor N-terminal domain-containing protein</fullName>
    </submittedName>
</protein>
<dbReference type="SUPFAM" id="SSF68912">
    <property type="entry name" value="Rho N-terminal domain-like"/>
    <property type="match status" value="1"/>
</dbReference>
<dbReference type="InterPro" id="IPR036269">
    <property type="entry name" value="Rho_N_sf"/>
</dbReference>
<dbReference type="Proteomes" id="UP001230496">
    <property type="component" value="Chromosome"/>
</dbReference>
<reference evidence="3 4" key="1">
    <citation type="submission" date="2023-08" db="EMBL/GenBank/DDBJ databases">
        <title>Comparative genomics and taxonomic characterization of three novel marine species of genus Marivirga.</title>
        <authorList>
            <person name="Muhammad N."/>
            <person name="Kim S.-G."/>
        </authorList>
    </citation>
    <scope>NUCLEOTIDE SEQUENCE [LARGE SCALE GENOMIC DNA]</scope>
    <source>
        <strain evidence="3 4">BDSF4-3</strain>
    </source>
</reference>
<evidence type="ECO:0000313" key="3">
    <source>
        <dbReference type="EMBL" id="WMN11420.1"/>
    </source>
</evidence>
<accession>A0AA51NAK9</accession>
<gene>
    <name evidence="3" type="ORF">QYS49_16185</name>
</gene>
<dbReference type="GO" id="GO:0006353">
    <property type="term" value="P:DNA-templated transcription termination"/>
    <property type="evidence" value="ECO:0007669"/>
    <property type="project" value="InterPro"/>
</dbReference>